<evidence type="ECO:0000259" key="2">
    <source>
        <dbReference type="Pfam" id="PF00535"/>
    </source>
</evidence>
<evidence type="ECO:0000313" key="4">
    <source>
        <dbReference type="Proteomes" id="UP000663859"/>
    </source>
</evidence>
<comment type="caution">
    <text evidence="3">The sequence shown here is derived from an EMBL/GenBank/DDBJ whole genome shotgun (WGS) entry which is preliminary data.</text>
</comment>
<evidence type="ECO:0000256" key="1">
    <source>
        <dbReference type="ARBA" id="ARBA00038494"/>
    </source>
</evidence>
<dbReference type="AlphaFoldDB" id="A0A8J2FSB2"/>
<feature type="domain" description="Glycosyltransferase 2-like" evidence="2">
    <location>
        <begin position="7"/>
        <end position="142"/>
    </location>
</feature>
<protein>
    <submittedName>
        <fullName evidence="3">Glycosyltransferase</fullName>
    </submittedName>
</protein>
<dbReference type="Pfam" id="PF00535">
    <property type="entry name" value="Glycos_transf_2"/>
    <property type="match status" value="1"/>
</dbReference>
<gene>
    <name evidence="3" type="primary">wcaA</name>
    <name evidence="3" type="ORF">MPNT_220036</name>
</gene>
<sequence>MEPLPISVTMIACNEAHNLPRSLGSVAGWVREIIVVINDCTDLTAEVALSLGARVEERPWTCRRDQKNVALSLATQPWILALDADEEVSAELRKDIFLFFQEDHLHWDGAEFPRRTWFLNRWILHGDWYPDYSLRLFRKDRGTWGGSSEHDRVLLDGRIKRLRGDLLHYSFPTVTANLSKIVTFAEAFGREKLQEGKQWSLAETLFRTFWRFFRSYILRLGFLDGYPGFYIAWMTAVATLVRYSKLYELQRARAPEKTE</sequence>
<evidence type="ECO:0000313" key="3">
    <source>
        <dbReference type="EMBL" id="CAF0697545.1"/>
    </source>
</evidence>
<dbReference type="CDD" id="cd02511">
    <property type="entry name" value="Beta4Glucosyltransferase"/>
    <property type="match status" value="1"/>
</dbReference>
<keyword evidence="4" id="KW-1185">Reference proteome</keyword>
<comment type="similarity">
    <text evidence="1">Belongs to the glycosyltransferase 2 family. WaaE/KdtX subfamily.</text>
</comment>
<dbReference type="PANTHER" id="PTHR43630:SF2">
    <property type="entry name" value="GLYCOSYLTRANSFERASE"/>
    <property type="match status" value="1"/>
</dbReference>
<dbReference type="InterPro" id="IPR029044">
    <property type="entry name" value="Nucleotide-diphossugar_trans"/>
</dbReference>
<dbReference type="PANTHER" id="PTHR43630">
    <property type="entry name" value="POLY-BETA-1,6-N-ACETYL-D-GLUCOSAMINE SYNTHASE"/>
    <property type="match status" value="1"/>
</dbReference>
<reference evidence="3" key="1">
    <citation type="submission" date="2021-02" db="EMBL/GenBank/DDBJ databases">
        <authorList>
            <person name="Cremers G."/>
            <person name="Picone N."/>
        </authorList>
    </citation>
    <scope>NUCLEOTIDE SEQUENCE</scope>
    <source>
        <strain evidence="3">PQ17</strain>
    </source>
</reference>
<dbReference type="InterPro" id="IPR001173">
    <property type="entry name" value="Glyco_trans_2-like"/>
</dbReference>
<name>A0A8J2FSB2_9BACT</name>
<dbReference type="Gene3D" id="3.90.550.10">
    <property type="entry name" value="Spore Coat Polysaccharide Biosynthesis Protein SpsA, Chain A"/>
    <property type="match status" value="1"/>
</dbReference>
<proteinExistence type="inferred from homology"/>
<dbReference type="Proteomes" id="UP000663859">
    <property type="component" value="Unassembled WGS sequence"/>
</dbReference>
<accession>A0A8J2FSB2</accession>
<dbReference type="EMBL" id="CAJNOB010000015">
    <property type="protein sequence ID" value="CAF0697545.1"/>
    <property type="molecule type" value="Genomic_DNA"/>
</dbReference>
<dbReference type="SUPFAM" id="SSF53448">
    <property type="entry name" value="Nucleotide-diphospho-sugar transferases"/>
    <property type="match status" value="1"/>
</dbReference>
<dbReference type="RefSeq" id="WP_174583205.1">
    <property type="nucleotide sequence ID" value="NZ_CAJNOB010000015.1"/>
</dbReference>
<organism evidence="3 4">
    <name type="scientific">Candidatus Methylacidithermus pantelleriae</name>
    <dbReference type="NCBI Taxonomy" id="2744239"/>
    <lineage>
        <taxon>Bacteria</taxon>
        <taxon>Pseudomonadati</taxon>
        <taxon>Verrucomicrobiota</taxon>
        <taxon>Methylacidiphilae</taxon>
        <taxon>Methylacidiphilales</taxon>
        <taxon>Methylacidiphilaceae</taxon>
        <taxon>Candidatus Methylacidithermus</taxon>
    </lineage>
</organism>